<dbReference type="Proteomes" id="UP000000270">
    <property type="component" value="Chromosome"/>
</dbReference>
<name>A8IIM3_AZOC5</name>
<keyword evidence="3" id="KW-0479">Metal-binding</keyword>
<evidence type="ECO:0000256" key="3">
    <source>
        <dbReference type="ARBA" id="ARBA00022723"/>
    </source>
</evidence>
<dbReference type="PROSITE" id="PS51085">
    <property type="entry name" value="2FE2S_FER_2"/>
    <property type="match status" value="1"/>
</dbReference>
<evidence type="ECO:0000256" key="5">
    <source>
        <dbReference type="ARBA" id="ARBA00023014"/>
    </source>
</evidence>
<dbReference type="SUPFAM" id="SSF54292">
    <property type="entry name" value="2Fe-2S ferredoxin-like"/>
    <property type="match status" value="1"/>
</dbReference>
<keyword evidence="9" id="KW-1185">Reference proteome</keyword>
<dbReference type="GO" id="GO:0051537">
    <property type="term" value="F:2 iron, 2 sulfur cluster binding"/>
    <property type="evidence" value="ECO:0007669"/>
    <property type="project" value="UniProtKB-KW"/>
</dbReference>
<evidence type="ECO:0000259" key="7">
    <source>
        <dbReference type="PROSITE" id="PS51085"/>
    </source>
</evidence>
<protein>
    <submittedName>
        <fullName evidence="8">2Fe-2S ferredoxin</fullName>
    </submittedName>
</protein>
<dbReference type="Gene3D" id="3.10.20.30">
    <property type="match status" value="1"/>
</dbReference>
<dbReference type="InterPro" id="IPR001055">
    <property type="entry name" value="Adrenodoxin-like"/>
</dbReference>
<evidence type="ECO:0000256" key="6">
    <source>
        <dbReference type="ARBA" id="ARBA00034078"/>
    </source>
</evidence>
<dbReference type="AlphaFoldDB" id="A8IIM3"/>
<dbReference type="KEGG" id="azc:AZC_3424"/>
<dbReference type="InterPro" id="IPR001041">
    <property type="entry name" value="2Fe-2S_ferredoxin-type"/>
</dbReference>
<evidence type="ECO:0000256" key="4">
    <source>
        <dbReference type="ARBA" id="ARBA00023004"/>
    </source>
</evidence>
<keyword evidence="2" id="KW-0001">2Fe-2S</keyword>
<keyword evidence="4" id="KW-0408">Iron</keyword>
<dbReference type="HOGENOM" id="CLU_082632_5_2_5"/>
<dbReference type="STRING" id="438753.AZC_3424"/>
<dbReference type="GO" id="GO:0046872">
    <property type="term" value="F:metal ion binding"/>
    <property type="evidence" value="ECO:0007669"/>
    <property type="project" value="UniProtKB-KW"/>
</dbReference>
<evidence type="ECO:0000256" key="2">
    <source>
        <dbReference type="ARBA" id="ARBA00022714"/>
    </source>
</evidence>
<feature type="domain" description="2Fe-2S ferredoxin-type" evidence="7">
    <location>
        <begin position="7"/>
        <end position="104"/>
    </location>
</feature>
<sequence>MKEVSMTTVTISPGGEVLEAAEGMSLLEVLLKGDIKIPHKCDGKASCGSCHIFVQEGRKGLTKIAREENEKLDSIVGVGSKSRLACQAKVLGTENIKIELLGFGSGL</sequence>
<dbReference type="eggNOG" id="COG0633">
    <property type="taxonomic scope" value="Bacteria"/>
</dbReference>
<dbReference type="GO" id="GO:0009055">
    <property type="term" value="F:electron transfer activity"/>
    <property type="evidence" value="ECO:0007669"/>
    <property type="project" value="TreeGrafter"/>
</dbReference>
<reference evidence="8 9" key="4">
    <citation type="journal article" date="2009" name="Appl. Environ. Microbiol.">
        <title>Comparative genome-wide transcriptional profiling of Azorhizobium caulinodans ORS571 grown under free-living and symbiotic conditions.</title>
        <authorList>
            <person name="Tsukada S."/>
            <person name="Aono T."/>
            <person name="Akiba N."/>
            <person name="Lee KB."/>
            <person name="Liu CT."/>
            <person name="Toyazaki H."/>
            <person name="Oyaizu H."/>
        </authorList>
    </citation>
    <scope>NUCLEOTIDE SEQUENCE [LARGE SCALE GENOMIC DNA]</scope>
    <source>
        <strain evidence="9">ATCC 43989 / DSM 5975 / JCM 20966 / LMG 6465 / NBRC 14845 / NCIMB 13405 / ORS 571</strain>
    </source>
</reference>
<reference evidence="8 9" key="1">
    <citation type="journal article" date="2007" name="Appl. Environ. Microbiol.">
        <title>Rhizobial factors required for stem nodule maturation and maintenance in Sesbania rostrata-Azorhizobium caulinodans ORS571 symbiosis.</title>
        <authorList>
            <person name="Suzuki S."/>
            <person name="Aono T."/>
            <person name="Lee KB."/>
            <person name="Suzuki T."/>
            <person name="Liu CT."/>
            <person name="Miwa H."/>
            <person name="Wakao S."/>
            <person name="Iki T."/>
            <person name="Oyaizu H."/>
        </authorList>
    </citation>
    <scope>NUCLEOTIDE SEQUENCE [LARGE SCALE GENOMIC DNA]</scope>
    <source>
        <strain evidence="9">ATCC 43989 / DSM 5975 / JCM 20966 / LMG 6465 / NBRC 14845 / NCIMB 13405 / ORS 571</strain>
    </source>
</reference>
<evidence type="ECO:0000313" key="9">
    <source>
        <dbReference type="Proteomes" id="UP000000270"/>
    </source>
</evidence>
<dbReference type="EMBL" id="AP009384">
    <property type="protein sequence ID" value="BAF89422.1"/>
    <property type="molecule type" value="Genomic_DNA"/>
</dbReference>
<comment type="similarity">
    <text evidence="1">Belongs to the adrenodoxin/putidaredoxin family.</text>
</comment>
<dbReference type="PANTHER" id="PTHR23426:SF65">
    <property type="entry name" value="FERREDOXIN-2, MITOCHONDRIAL"/>
    <property type="match status" value="1"/>
</dbReference>
<proteinExistence type="inferred from homology"/>
<dbReference type="InterPro" id="IPR012675">
    <property type="entry name" value="Beta-grasp_dom_sf"/>
</dbReference>
<dbReference type="GO" id="GO:0140647">
    <property type="term" value="P:P450-containing electron transport chain"/>
    <property type="evidence" value="ECO:0007669"/>
    <property type="project" value="InterPro"/>
</dbReference>
<keyword evidence="5" id="KW-0411">Iron-sulfur</keyword>
<dbReference type="InterPro" id="IPR036010">
    <property type="entry name" value="2Fe-2S_ferredoxin-like_sf"/>
</dbReference>
<dbReference type="PANTHER" id="PTHR23426">
    <property type="entry name" value="FERREDOXIN/ADRENODOXIN"/>
    <property type="match status" value="1"/>
</dbReference>
<reference evidence="9" key="2">
    <citation type="submission" date="2007-04" db="EMBL/GenBank/DDBJ databases">
        <title>Complete genome sequence of the nitrogen-fixing bacterium Azorhizobium caulinodans ORS571.</title>
        <authorList>
            <person name="Lee K.B."/>
            <person name="Backer P.D."/>
            <person name="Aono T."/>
            <person name="Liu C.T."/>
            <person name="Suzuki S."/>
            <person name="Suzuki T."/>
            <person name="Kaneko T."/>
            <person name="Yamada M."/>
            <person name="Tabata S."/>
            <person name="Kupfer D.M."/>
            <person name="Najar F.Z."/>
            <person name="Wiley G.B."/>
            <person name="Roe B."/>
            <person name="Binnewies T."/>
            <person name="Ussery D."/>
            <person name="Vereecke D."/>
            <person name="Gevers D."/>
            <person name="Holsters M."/>
            <person name="Oyaizu H."/>
        </authorList>
    </citation>
    <scope>NUCLEOTIDE SEQUENCE [LARGE SCALE GENOMIC DNA]</scope>
    <source>
        <strain evidence="9">ATCC 43989 / DSM 5975 / JCM 20966 / LMG 6465 / NBRC 14845 / NCIMB 13405 / ORS 571</strain>
    </source>
</reference>
<comment type="cofactor">
    <cofactor evidence="6">
        <name>[2Fe-2S] cluster</name>
        <dbReference type="ChEBI" id="CHEBI:190135"/>
    </cofactor>
</comment>
<dbReference type="PRINTS" id="PR00355">
    <property type="entry name" value="ADRENODOXIN"/>
</dbReference>
<evidence type="ECO:0000256" key="1">
    <source>
        <dbReference type="ARBA" id="ARBA00010914"/>
    </source>
</evidence>
<reference evidence="8 9" key="3">
    <citation type="journal article" date="2008" name="BMC Genomics">
        <title>The genome of the versatile nitrogen fixer Azorhizobium caulinodans ORS571.</title>
        <authorList>
            <person name="Lee KB."/>
            <person name="Backer P.D."/>
            <person name="Aono T."/>
            <person name="Liu CT."/>
            <person name="Suzuki S."/>
            <person name="Suzuki T."/>
            <person name="Kaneko T."/>
            <person name="Yamada M."/>
            <person name="Tabata S."/>
            <person name="Kupfer D.M."/>
            <person name="Najar F.Z."/>
            <person name="Wiley G.B."/>
            <person name="Roe B."/>
            <person name="Binnewies T.T."/>
            <person name="Ussery D.W."/>
            <person name="D'Haeze W."/>
            <person name="Herder J.D."/>
            <person name="Gevers D."/>
            <person name="Vereecke D."/>
            <person name="Holsters M."/>
            <person name="Oyaizu H."/>
        </authorList>
    </citation>
    <scope>NUCLEOTIDE SEQUENCE [LARGE SCALE GENOMIC DNA]</scope>
    <source>
        <strain evidence="9">ATCC 43989 / DSM 5975 / JCM 20966 / LMG 6465 / NBRC 14845 / NCIMB 13405 / ORS 571</strain>
    </source>
</reference>
<reference evidence="8 9" key="6">
    <citation type="journal article" date="2011" name="Appl. Environ. Microbiol.">
        <title>Involvement of the azorhizobial chromosome partition gene (parA) in the onset of bacteroid differentiation during Sesbania rostrata stem nodule development.</title>
        <authorList>
            <person name="Liu CT."/>
            <person name="Lee KB."/>
            <person name="Wang YS."/>
            <person name="Peng MH."/>
            <person name="Lee KT."/>
            <person name="Suzuki S."/>
            <person name="Suzuki T."/>
            <person name="Oyaizu H."/>
        </authorList>
    </citation>
    <scope>NUCLEOTIDE SEQUENCE [LARGE SCALE GENOMIC DNA]</scope>
    <source>
        <strain evidence="9">ATCC 43989 / DSM 5975 / JCM 20966 / LMG 6465 / NBRC 14845 / NCIMB 13405 / ORS 571</strain>
    </source>
</reference>
<gene>
    <name evidence="8" type="ordered locus">AZC_3424</name>
</gene>
<evidence type="ECO:0000313" key="8">
    <source>
        <dbReference type="EMBL" id="BAF89422.1"/>
    </source>
</evidence>
<reference evidence="8 9" key="5">
    <citation type="journal article" date="2010" name="Appl. Environ. Microbiol.">
        <title>phrR-like gene praR of Azorhizobium caulinodans ORS571 is essential for symbiosis with Sesbania rostrata and is involved in expression of reb genes.</title>
        <authorList>
            <person name="Akiba N."/>
            <person name="Aono T."/>
            <person name="Toyazaki H."/>
            <person name="Sato S."/>
            <person name="Oyaizu H."/>
        </authorList>
    </citation>
    <scope>NUCLEOTIDE SEQUENCE [LARGE SCALE GENOMIC DNA]</scope>
    <source>
        <strain evidence="9">ATCC 43989 / DSM 5975 / JCM 20966 / LMG 6465 / NBRC 14845 / NCIMB 13405 / ORS 571</strain>
    </source>
</reference>
<dbReference type="Pfam" id="PF00111">
    <property type="entry name" value="Fer2"/>
    <property type="match status" value="1"/>
</dbReference>
<accession>A8IIM3</accession>
<organism evidence="8 9">
    <name type="scientific">Azorhizobium caulinodans (strain ATCC 43989 / DSM 5975 / JCM 20966 / LMG 6465 / NBRC 14845 / NCIMB 13405 / ORS 571)</name>
    <dbReference type="NCBI Taxonomy" id="438753"/>
    <lineage>
        <taxon>Bacteria</taxon>
        <taxon>Pseudomonadati</taxon>
        <taxon>Pseudomonadota</taxon>
        <taxon>Alphaproteobacteria</taxon>
        <taxon>Hyphomicrobiales</taxon>
        <taxon>Xanthobacteraceae</taxon>
        <taxon>Azorhizobium</taxon>
    </lineage>
</organism>
<dbReference type="CDD" id="cd00207">
    <property type="entry name" value="fer2"/>
    <property type="match status" value="1"/>
</dbReference>